<keyword evidence="4" id="KW-0808">Transferase</keyword>
<evidence type="ECO:0000259" key="3">
    <source>
        <dbReference type="Pfam" id="PF07685"/>
    </source>
</evidence>
<proteinExistence type="inferred from homology"/>
<evidence type="ECO:0000256" key="1">
    <source>
        <dbReference type="ARBA" id="ARBA00022962"/>
    </source>
</evidence>
<comment type="catalytic activity">
    <reaction evidence="2">
        <text>L-glutamine + H2O = L-glutamate + NH4(+)</text>
        <dbReference type="Rhea" id="RHEA:15889"/>
        <dbReference type="ChEBI" id="CHEBI:15377"/>
        <dbReference type="ChEBI" id="CHEBI:28938"/>
        <dbReference type="ChEBI" id="CHEBI:29985"/>
        <dbReference type="ChEBI" id="CHEBI:58359"/>
        <dbReference type="EC" id="3.5.1.2"/>
    </reaction>
</comment>
<feature type="active site" evidence="2">
    <location>
        <position position="229"/>
    </location>
</feature>
<dbReference type="InterPro" id="IPR011698">
    <property type="entry name" value="GATase_3"/>
</dbReference>
<dbReference type="HAMAP" id="MF_02213">
    <property type="entry name" value="Lipid_II_synth_GatD"/>
    <property type="match status" value="1"/>
</dbReference>
<dbReference type="Gene3D" id="3.40.50.880">
    <property type="match status" value="1"/>
</dbReference>
<feature type="binding site" evidence="2">
    <location>
        <position position="146"/>
    </location>
    <ligand>
        <name>substrate</name>
    </ligand>
</feature>
<keyword evidence="2" id="KW-0961">Cell wall biogenesis/degradation</keyword>
<dbReference type="CDD" id="cd01750">
    <property type="entry name" value="GATase1_CobQ"/>
    <property type="match status" value="1"/>
</dbReference>
<evidence type="ECO:0000313" key="4">
    <source>
        <dbReference type="EMBL" id="KKQ75323.1"/>
    </source>
</evidence>
<dbReference type="InterPro" id="IPR033949">
    <property type="entry name" value="CobQ_GATase1"/>
</dbReference>
<reference evidence="4" key="1">
    <citation type="journal article" date="2015" name="Nature">
        <title>rRNA introns, odd ribosomes, and small enigmatic genomes across a large radiation of phyla.</title>
        <authorList>
            <person name="Brown C.T."/>
            <person name="Hug L.A."/>
            <person name="Thomas B.C."/>
            <person name="Sharon I."/>
            <person name="Castelle C.J."/>
            <person name="Singh A."/>
            <person name="Wilkins M.J."/>
            <person name="Williams K.H."/>
            <person name="Banfield J.F."/>
        </authorList>
    </citation>
    <scope>NUCLEOTIDE SEQUENCE [LARGE SCALE GENOMIC DNA]</scope>
</reference>
<organism evidence="4">
    <name type="scientific">Candidatus Woesebacteria bacterium GW2011_GWB1_38_5b</name>
    <dbReference type="NCBI Taxonomy" id="1618569"/>
    <lineage>
        <taxon>Bacteria</taxon>
        <taxon>Candidatus Woeseibacteriota</taxon>
    </lineage>
</organism>
<keyword evidence="2" id="KW-0436">Ligase</keyword>
<comment type="function">
    <text evidence="2">The lipid II isoglutaminyl synthase complex catalyzes the formation of alpha-D-isoglutamine in the cell wall lipid II stem peptide. The GatD subunit catalyzes the hydrolysis of glutamine to glutamate and ammonia. The resulting ammonia molecule is channeled to the active site of MurT.</text>
</comment>
<dbReference type="Proteomes" id="UP000034181">
    <property type="component" value="Unassembled WGS sequence"/>
</dbReference>
<protein>
    <recommendedName>
        <fullName evidence="2">Lipid II isoglutaminyl synthase (glutamine-hydrolyzing) subunit GatD</fullName>
        <ecNumber evidence="2">6.3.5.13</ecNumber>
    </recommendedName>
    <alternativeName>
        <fullName evidence="2">Lipid II isoglutaminyl synthase glutaminase subunit</fullName>
        <ecNumber evidence="2">3.5.1.2</ecNumber>
    </alternativeName>
</protein>
<dbReference type="EC" id="6.3.5.13" evidence="2"/>
<dbReference type="GO" id="GO:0016740">
    <property type="term" value="F:transferase activity"/>
    <property type="evidence" value="ECO:0007669"/>
    <property type="project" value="UniProtKB-KW"/>
</dbReference>
<dbReference type="PROSITE" id="PS51274">
    <property type="entry name" value="GATASE_COBBQ"/>
    <property type="match status" value="1"/>
</dbReference>
<dbReference type="GO" id="GO:0009252">
    <property type="term" value="P:peptidoglycan biosynthetic process"/>
    <property type="evidence" value="ECO:0007669"/>
    <property type="project" value="UniProtKB-UniRule"/>
</dbReference>
<comment type="catalytic activity">
    <reaction evidence="2">
        <text>beta-D-GlcNAc-(1-&gt;4)-Mur2Ac(oyl-L-Ala-gamma-D-Glu-L-Lys-D-Ala-D-Ala)-di-trans,octa-cis-undecaprenyl diphosphate + L-glutamine + ATP + H2O = beta-D-GlcNAc-(1-&gt;4)-Mur2Ac(oyl-L-Ala-D-isoglutaminyl-L-Lys-D-Ala-D-Ala)-di-trans,octa-cis-undecaprenyl diphosphate + L-glutamate + ADP + phosphate + H(+)</text>
        <dbReference type="Rhea" id="RHEA:57928"/>
        <dbReference type="ChEBI" id="CHEBI:15377"/>
        <dbReference type="ChEBI" id="CHEBI:15378"/>
        <dbReference type="ChEBI" id="CHEBI:29985"/>
        <dbReference type="ChEBI" id="CHEBI:30616"/>
        <dbReference type="ChEBI" id="CHEBI:43474"/>
        <dbReference type="ChEBI" id="CHEBI:58359"/>
        <dbReference type="ChEBI" id="CHEBI:60033"/>
        <dbReference type="ChEBI" id="CHEBI:62233"/>
        <dbReference type="ChEBI" id="CHEBI:456216"/>
        <dbReference type="EC" id="6.3.5.13"/>
    </reaction>
</comment>
<keyword evidence="1 2" id="KW-0315">Glutamine amidotransferase</keyword>
<dbReference type="UniPathway" id="UPA00219"/>
<sequence length="285" mass="31928">MKNNQLSSYTLDANRYSLTIGWLYPDLMNTYGDRGNIITLIKRCQWRGIKVEVKRLNPGFNHKQLTICNMLVMGGAQDIQQEIVGEDLKKKNKILKQMINDGTPGLFVCGGFQFLGKYYKEADGTIVNGLGIFDLYTENPGENHPRLIGNIAIKFNIDILRASDSESRSSFSTSSNSKNVIIGFENHGGRTYLGKNIKPFGKVLKGFGNNGKDGFEGAVYKNSFGTYLHGPILPKNPELADHLIKLSLIRKYKEFTLDPLDDTIEKKAKDTILNRLKIQNSPNSS</sequence>
<keyword evidence="2" id="KW-0378">Hydrolase</keyword>
<comment type="subunit">
    <text evidence="2">Forms a heterodimer with MurT.</text>
</comment>
<dbReference type="EMBL" id="LBUZ01000013">
    <property type="protein sequence ID" value="KKQ75323.1"/>
    <property type="molecule type" value="Genomic_DNA"/>
</dbReference>
<dbReference type="GO" id="GO:0140282">
    <property type="term" value="F:carbon-nitrogen ligase activity on lipid II"/>
    <property type="evidence" value="ECO:0007669"/>
    <property type="project" value="UniProtKB-UniRule"/>
</dbReference>
<comment type="caution">
    <text evidence="4">The sequence shown here is derived from an EMBL/GenBank/DDBJ whole genome shotgun (WGS) entry which is preliminary data.</text>
</comment>
<gene>
    <name evidence="2" type="primary">gatD</name>
    <name evidence="4" type="ORF">US96_C0013G0017</name>
</gene>
<dbReference type="PANTHER" id="PTHR21343">
    <property type="entry name" value="DETHIOBIOTIN SYNTHETASE"/>
    <property type="match status" value="1"/>
</dbReference>
<comment type="similarity">
    <text evidence="2">Belongs to the CobB/CobQ family. GatD subfamily.</text>
</comment>
<dbReference type="GO" id="GO:0071555">
    <property type="term" value="P:cell wall organization"/>
    <property type="evidence" value="ECO:0007669"/>
    <property type="project" value="UniProtKB-KW"/>
</dbReference>
<feature type="domain" description="CobB/CobQ-like glutamine amidotransferase" evidence="3">
    <location>
        <begin position="19"/>
        <end position="236"/>
    </location>
</feature>
<keyword evidence="2" id="KW-0133">Cell shape</keyword>
<name>A0A0G0K6K5_9BACT</name>
<dbReference type="InterPro" id="IPR043702">
    <property type="entry name" value="Lipid_II_synth_GatD"/>
</dbReference>
<evidence type="ECO:0000256" key="2">
    <source>
        <dbReference type="HAMAP-Rule" id="MF_02213"/>
    </source>
</evidence>
<dbReference type="AlphaFoldDB" id="A0A0G0K6K5"/>
<dbReference type="GO" id="GO:0004359">
    <property type="term" value="F:glutaminase activity"/>
    <property type="evidence" value="ECO:0007669"/>
    <property type="project" value="UniProtKB-UniRule"/>
</dbReference>
<feature type="active site" description="Nucleophile" evidence="2">
    <location>
        <position position="109"/>
    </location>
</feature>
<keyword evidence="2" id="KW-0573">Peptidoglycan synthesis</keyword>
<dbReference type="GO" id="GO:0008360">
    <property type="term" value="P:regulation of cell shape"/>
    <property type="evidence" value="ECO:0007669"/>
    <property type="project" value="UniProtKB-KW"/>
</dbReference>
<dbReference type="SUPFAM" id="SSF52317">
    <property type="entry name" value="Class I glutamine amidotransferase-like"/>
    <property type="match status" value="1"/>
</dbReference>
<accession>A0A0G0K6K5</accession>
<dbReference type="PANTHER" id="PTHR21343:SF9">
    <property type="entry name" value="LIPID II ISOGLUTAMINYL SYNTHASE (GLUTAMINE-HYDROLYZING) SUBUNIT GATD"/>
    <property type="match status" value="1"/>
</dbReference>
<dbReference type="GO" id="GO:0009236">
    <property type="term" value="P:cobalamin biosynthetic process"/>
    <property type="evidence" value="ECO:0007669"/>
    <property type="project" value="InterPro"/>
</dbReference>
<dbReference type="EC" id="3.5.1.2" evidence="2"/>
<dbReference type="PATRIC" id="fig|1618569.3.peg.376"/>
<dbReference type="InterPro" id="IPR029062">
    <property type="entry name" value="Class_I_gatase-like"/>
</dbReference>
<comment type="pathway">
    <text evidence="2">Cell wall biogenesis; peptidoglycan biosynthesis.</text>
</comment>
<dbReference type="Pfam" id="PF07685">
    <property type="entry name" value="GATase_3"/>
    <property type="match status" value="1"/>
</dbReference>